<comment type="similarity">
    <text evidence="2">Belongs to the cytidine and deoxycytidylate deaminase family.</text>
</comment>
<reference evidence="9 10" key="1">
    <citation type="journal article" date="2015" name="Nature">
        <title>rRNA introns, odd ribosomes, and small enigmatic genomes across a large radiation of phyla.</title>
        <authorList>
            <person name="Brown C.T."/>
            <person name="Hug L.A."/>
            <person name="Thomas B.C."/>
            <person name="Sharon I."/>
            <person name="Castelle C.J."/>
            <person name="Singh A."/>
            <person name="Wilkins M.J."/>
            <person name="Williams K.H."/>
            <person name="Banfield J.F."/>
        </authorList>
    </citation>
    <scope>NUCLEOTIDE SEQUENCE [LARGE SCALE GENOMIC DNA]</scope>
</reference>
<evidence type="ECO:0000259" key="8">
    <source>
        <dbReference type="PROSITE" id="PS51747"/>
    </source>
</evidence>
<evidence type="ECO:0000313" key="10">
    <source>
        <dbReference type="Proteomes" id="UP000034349"/>
    </source>
</evidence>
<evidence type="ECO:0000256" key="1">
    <source>
        <dbReference type="ARBA" id="ARBA00001947"/>
    </source>
</evidence>
<dbReference type="PROSITE" id="PS00903">
    <property type="entry name" value="CYT_DCMP_DEAMINASES_1"/>
    <property type="match status" value="1"/>
</dbReference>
<gene>
    <name evidence="9" type="ORF">UR23_C0043G0013</name>
</gene>
<dbReference type="PANTHER" id="PTHR11086:SF18">
    <property type="entry name" value="DEOXYCYTIDYLATE DEAMINASE"/>
    <property type="match status" value="1"/>
</dbReference>
<keyword evidence="5 7" id="KW-0862">Zinc</keyword>
<dbReference type="CDD" id="cd01286">
    <property type="entry name" value="deoxycytidylate_deaminase"/>
    <property type="match status" value="1"/>
</dbReference>
<proteinExistence type="inferred from homology"/>
<feature type="binding site" evidence="7">
    <location>
        <position position="114"/>
    </location>
    <ligand>
        <name>Zn(2+)</name>
        <dbReference type="ChEBI" id="CHEBI:29105"/>
        <note>catalytic</note>
    </ligand>
</feature>
<dbReference type="PIRSF" id="PIRSF006019">
    <property type="entry name" value="dCMP_deaminase"/>
    <property type="match status" value="1"/>
</dbReference>
<dbReference type="PATRIC" id="fig|1618475.3.peg.477"/>
<comment type="caution">
    <text evidence="9">The sequence shown here is derived from an EMBL/GenBank/DDBJ whole genome shotgun (WGS) entry which is preliminary data.</text>
</comment>
<dbReference type="SUPFAM" id="SSF53927">
    <property type="entry name" value="Cytidine deaminase-like"/>
    <property type="match status" value="1"/>
</dbReference>
<evidence type="ECO:0000256" key="6">
    <source>
        <dbReference type="PIRSR" id="PIRSR006019-1"/>
    </source>
</evidence>
<evidence type="ECO:0000256" key="3">
    <source>
        <dbReference type="ARBA" id="ARBA00022723"/>
    </source>
</evidence>
<evidence type="ECO:0000256" key="7">
    <source>
        <dbReference type="PIRSR" id="PIRSR006019-2"/>
    </source>
</evidence>
<evidence type="ECO:0000256" key="2">
    <source>
        <dbReference type="ARBA" id="ARBA00006576"/>
    </source>
</evidence>
<dbReference type="InterPro" id="IPR016192">
    <property type="entry name" value="APOBEC/CMP_deaminase_Zn-bd"/>
</dbReference>
<name>A0A0G0B3M7_9BACT</name>
<dbReference type="PANTHER" id="PTHR11086">
    <property type="entry name" value="DEOXYCYTIDYLATE DEAMINASE-RELATED"/>
    <property type="match status" value="1"/>
</dbReference>
<dbReference type="InterPro" id="IPR015517">
    <property type="entry name" value="dCMP_deaminase-rel"/>
</dbReference>
<dbReference type="Gene3D" id="3.40.140.10">
    <property type="entry name" value="Cytidine Deaminase, domain 2"/>
    <property type="match status" value="1"/>
</dbReference>
<dbReference type="GO" id="GO:0008270">
    <property type="term" value="F:zinc ion binding"/>
    <property type="evidence" value="ECO:0007669"/>
    <property type="project" value="InterPro"/>
</dbReference>
<dbReference type="InterPro" id="IPR002125">
    <property type="entry name" value="CMP_dCMP_dom"/>
</dbReference>
<dbReference type="Pfam" id="PF00383">
    <property type="entry name" value="dCMP_cyt_deam_1"/>
    <property type="match status" value="1"/>
</dbReference>
<feature type="binding site" evidence="7">
    <location>
        <position position="77"/>
    </location>
    <ligand>
        <name>Zn(2+)</name>
        <dbReference type="ChEBI" id="CHEBI:29105"/>
        <note>catalytic</note>
    </ligand>
</feature>
<accession>A0A0G0B3M7</accession>
<evidence type="ECO:0000256" key="5">
    <source>
        <dbReference type="ARBA" id="ARBA00022833"/>
    </source>
</evidence>
<dbReference type="GO" id="GO:0004132">
    <property type="term" value="F:dCMP deaminase activity"/>
    <property type="evidence" value="ECO:0007669"/>
    <property type="project" value="InterPro"/>
</dbReference>
<dbReference type="EMBL" id="LBOK01000043">
    <property type="protein sequence ID" value="KKP33435.1"/>
    <property type="molecule type" value="Genomic_DNA"/>
</dbReference>
<organism evidence="9 10">
    <name type="scientific">Candidatus Roizmanbacteria bacterium GW2011_GWA2_32_13</name>
    <dbReference type="NCBI Taxonomy" id="1618475"/>
    <lineage>
        <taxon>Bacteria</taxon>
        <taxon>Candidatus Roizmaniibacteriota</taxon>
    </lineage>
</organism>
<evidence type="ECO:0000313" key="9">
    <source>
        <dbReference type="EMBL" id="KKP33435.1"/>
    </source>
</evidence>
<dbReference type="PROSITE" id="PS51747">
    <property type="entry name" value="CYT_DCMP_DEAMINASES_2"/>
    <property type="match status" value="1"/>
</dbReference>
<comment type="cofactor">
    <cofactor evidence="1 7">
        <name>Zn(2+)</name>
        <dbReference type="ChEBI" id="CHEBI:29105"/>
    </cofactor>
</comment>
<dbReference type="GO" id="GO:0006220">
    <property type="term" value="P:pyrimidine nucleotide metabolic process"/>
    <property type="evidence" value="ECO:0007669"/>
    <property type="project" value="InterPro"/>
</dbReference>
<keyword evidence="3 7" id="KW-0479">Metal-binding</keyword>
<dbReference type="Proteomes" id="UP000034349">
    <property type="component" value="Unassembled WGS sequence"/>
</dbReference>
<feature type="domain" description="CMP/dCMP-type deaminase" evidence="8">
    <location>
        <begin position="10"/>
        <end position="143"/>
    </location>
</feature>
<sequence length="161" mass="18774">MKKDFKKRPSWDKYFMNIAELISYRATCLDRKFGAVIIDNNSKRILSTGYNGSPNKLPHCNDKGCKEINDHCVRTIHAEQNAIIQLAKYGGSNNIDKEKNIFIYLFGRRPCLLCVKILINYGVKKIIFKNSNPPRYGHRKEDEFADEMLKQSHIELIEYNE</sequence>
<feature type="binding site" evidence="7">
    <location>
        <position position="111"/>
    </location>
    <ligand>
        <name>Zn(2+)</name>
        <dbReference type="ChEBI" id="CHEBI:29105"/>
        <note>catalytic</note>
    </ligand>
</feature>
<dbReference type="InterPro" id="IPR016473">
    <property type="entry name" value="dCMP_deaminase"/>
</dbReference>
<dbReference type="GO" id="GO:0005737">
    <property type="term" value="C:cytoplasm"/>
    <property type="evidence" value="ECO:0007669"/>
    <property type="project" value="TreeGrafter"/>
</dbReference>
<dbReference type="InterPro" id="IPR035105">
    <property type="entry name" value="Deoxycytidylate_deaminase_dom"/>
</dbReference>
<evidence type="ECO:0000256" key="4">
    <source>
        <dbReference type="ARBA" id="ARBA00022801"/>
    </source>
</evidence>
<dbReference type="AlphaFoldDB" id="A0A0G0B3M7"/>
<feature type="active site" description="Proton donor" evidence="6">
    <location>
        <position position="79"/>
    </location>
</feature>
<keyword evidence="4" id="KW-0378">Hydrolase</keyword>
<dbReference type="InterPro" id="IPR016193">
    <property type="entry name" value="Cytidine_deaminase-like"/>
</dbReference>
<protein>
    <recommendedName>
        <fullName evidence="8">CMP/dCMP-type deaminase domain-containing protein</fullName>
    </recommendedName>
</protein>